<accession>A0A7D5TCM0</accession>
<reference evidence="2 3" key="1">
    <citation type="submission" date="2020-07" db="EMBL/GenBank/DDBJ databases">
        <title>Halosimplex litoreum sp. nov. and Halosimplex rubrum sp. nov., isolated from different salt environments.</title>
        <authorList>
            <person name="Cui H."/>
        </authorList>
    </citation>
    <scope>NUCLEOTIDE SEQUENCE [LARGE SCALE GENOMIC DNA]</scope>
    <source>
        <strain evidence="2 3">R2</strain>
    </source>
</reference>
<gene>
    <name evidence="2" type="ORF">HZS54_11405</name>
</gene>
<protein>
    <submittedName>
        <fullName evidence="2">Uncharacterized protein</fullName>
    </submittedName>
</protein>
<dbReference type="EMBL" id="CP058909">
    <property type="protein sequence ID" value="QLH82175.1"/>
    <property type="molecule type" value="Genomic_DNA"/>
</dbReference>
<organism evidence="2 3">
    <name type="scientific">Halosimplex pelagicum</name>
    <dbReference type="NCBI Taxonomy" id="869886"/>
    <lineage>
        <taxon>Archaea</taxon>
        <taxon>Methanobacteriati</taxon>
        <taxon>Methanobacteriota</taxon>
        <taxon>Stenosarchaea group</taxon>
        <taxon>Halobacteria</taxon>
        <taxon>Halobacteriales</taxon>
        <taxon>Haloarculaceae</taxon>
        <taxon>Halosimplex</taxon>
    </lineage>
</organism>
<evidence type="ECO:0000256" key="1">
    <source>
        <dbReference type="SAM" id="MobiDB-lite"/>
    </source>
</evidence>
<dbReference type="RefSeq" id="WP_179922643.1">
    <property type="nucleotide sequence ID" value="NZ_CP058909.1"/>
</dbReference>
<dbReference type="GeneID" id="56083204"/>
<evidence type="ECO:0000313" key="3">
    <source>
        <dbReference type="Proteomes" id="UP000509346"/>
    </source>
</evidence>
<keyword evidence="3" id="KW-1185">Reference proteome</keyword>
<proteinExistence type="predicted"/>
<dbReference type="Proteomes" id="UP000509346">
    <property type="component" value="Chromosome"/>
</dbReference>
<dbReference type="AlphaFoldDB" id="A0A7D5TCM0"/>
<name>A0A7D5TCM0_9EURY</name>
<feature type="region of interest" description="Disordered" evidence="1">
    <location>
        <begin position="1"/>
        <end position="30"/>
    </location>
</feature>
<dbReference type="KEGG" id="hpel:HZS54_11405"/>
<sequence>MVQQDDAAGRHRPQFFDDRGVPSSIEPPDDMVGVYVFSRDDSEADSDRAYTRKGVLTSEGWVPPVSKILVHTVAKSGDGPNDLSAIGNYTVGKATRVAIDPRELRSKLSGEGEIVEDDVSPVILTKYRDDVEIYVPDGLDDSEIAEYLRGCVRPATQYYLDTHDGEQPSREELANILADVYGVSHEAALLTVDRAIDAR</sequence>
<dbReference type="OrthoDB" id="384161at2157"/>
<evidence type="ECO:0000313" key="2">
    <source>
        <dbReference type="EMBL" id="QLH82175.1"/>
    </source>
</evidence>